<evidence type="ECO:0008006" key="4">
    <source>
        <dbReference type="Google" id="ProtNLM"/>
    </source>
</evidence>
<gene>
    <name evidence="2" type="ORF">XM47_12025</name>
</gene>
<comment type="caution">
    <text evidence="2">The sequence shown here is derived from an EMBL/GenBank/DDBJ whole genome shotgun (WGS) entry which is preliminary data.</text>
</comment>
<evidence type="ECO:0000313" key="3">
    <source>
        <dbReference type="Proteomes" id="UP000037600"/>
    </source>
</evidence>
<evidence type="ECO:0000256" key="1">
    <source>
        <dbReference type="SAM" id="SignalP"/>
    </source>
</evidence>
<accession>A0A0J8GQ77</accession>
<keyword evidence="3" id="KW-1185">Reference proteome</keyword>
<protein>
    <recommendedName>
        <fullName evidence="4">Peptidoglycan-binding protein</fullName>
    </recommendedName>
</protein>
<keyword evidence="1" id="KW-0732">Signal</keyword>
<sequence length="510" mass="58615">MDIKKYLSTLPLALTSLASLLVSVPLYAEEDRWFEVELFIFSRDDSKDPTTEVFAPQLNPILINHSRDLISDVLYPEMAVLRQNWLPECETKPQVLPKVPLAAFGINQLAPELISQTEAKVNIASQVEINSELLNLELAAYQQSQQALLALNEVVEPSSLSQAGTELVSEITAQTDSLAESEETEQSGLTSETLASYTFPVDQPSWHYPALCQKPEPSLLTQERALIIAQELDLHWDKTPIKVTSFVDEYSEVPYLLSEDKLEFNKAVAKFRWRKELTPLIHLAWRQPVKAQNEETPWRIYAGKNYSKDFHYNGEPIEKTLEPIEVDTEQAETELVTESQTLNHQSILDNIQNVLSKIDDKTWDVETAQSQKQKDEWQIQQTISGTPDNVWQLDGLFKIYLRHYLFIETEFNIREITDHPAEQDEEILEQSIIEQANIAPNAASVSTLAEPAEKKAYLHPYYFQQNRRIRSGEVHYFDHPKMGIVLQVRRYTRPDKPEEEFNEEDIFPSN</sequence>
<evidence type="ECO:0000313" key="2">
    <source>
        <dbReference type="EMBL" id="KMT64930.1"/>
    </source>
</evidence>
<name>A0A0J8GQ77_9ALTE</name>
<dbReference type="OrthoDB" id="5566524at2"/>
<dbReference type="EMBL" id="LAZL01000018">
    <property type="protein sequence ID" value="KMT64930.1"/>
    <property type="molecule type" value="Genomic_DNA"/>
</dbReference>
<dbReference type="Pfam" id="PF10972">
    <property type="entry name" value="CsiV"/>
    <property type="match status" value="1"/>
</dbReference>
<dbReference type="Proteomes" id="UP000037600">
    <property type="component" value="Unassembled WGS sequence"/>
</dbReference>
<dbReference type="InterPro" id="IPR021241">
    <property type="entry name" value="CsiV"/>
</dbReference>
<proteinExistence type="predicted"/>
<dbReference type="AlphaFoldDB" id="A0A0J8GQ77"/>
<feature type="chain" id="PRO_5005298446" description="Peptidoglycan-binding protein" evidence="1">
    <location>
        <begin position="29"/>
        <end position="510"/>
    </location>
</feature>
<reference evidence="2 3" key="1">
    <citation type="submission" date="2015-04" db="EMBL/GenBank/DDBJ databases">
        <title>Draft Genome Sequence of the Novel Agar-Digesting Marine Bacterium Q1.</title>
        <authorList>
            <person name="Li Y."/>
            <person name="Li D."/>
            <person name="Chen G."/>
            <person name="Du Z."/>
        </authorList>
    </citation>
    <scope>NUCLEOTIDE SEQUENCE [LARGE SCALE GENOMIC DNA]</scope>
    <source>
        <strain evidence="2 3">Q1</strain>
    </source>
</reference>
<dbReference type="PATRIC" id="fig|1513271.3.peg.2450"/>
<organism evidence="2 3">
    <name type="scientific">Catenovulum maritimum</name>
    <dbReference type="NCBI Taxonomy" id="1513271"/>
    <lineage>
        <taxon>Bacteria</taxon>
        <taxon>Pseudomonadati</taxon>
        <taxon>Pseudomonadota</taxon>
        <taxon>Gammaproteobacteria</taxon>
        <taxon>Alteromonadales</taxon>
        <taxon>Alteromonadaceae</taxon>
        <taxon>Catenovulum</taxon>
    </lineage>
</organism>
<feature type="signal peptide" evidence="1">
    <location>
        <begin position="1"/>
        <end position="28"/>
    </location>
</feature>
<dbReference type="RefSeq" id="WP_048692788.1">
    <property type="nucleotide sequence ID" value="NZ_KQ130492.1"/>
</dbReference>